<comment type="caution">
    <text evidence="1">The sequence shown here is derived from an EMBL/GenBank/DDBJ whole genome shotgun (WGS) entry which is preliminary data.</text>
</comment>
<evidence type="ECO:0000313" key="2">
    <source>
        <dbReference type="Proteomes" id="UP001159641"/>
    </source>
</evidence>
<reference evidence="1 2" key="1">
    <citation type="submission" date="2022-11" db="EMBL/GenBank/DDBJ databases">
        <title>Whole genome sequence of Eschrichtius robustus ER-17-0199.</title>
        <authorList>
            <person name="Bruniche-Olsen A."/>
            <person name="Black A.N."/>
            <person name="Fields C.J."/>
            <person name="Walden K."/>
            <person name="Dewoody J.A."/>
        </authorList>
    </citation>
    <scope>NUCLEOTIDE SEQUENCE [LARGE SCALE GENOMIC DNA]</scope>
    <source>
        <strain evidence="1">ER-17-0199</strain>
        <tissue evidence="1">Blubber</tissue>
    </source>
</reference>
<sequence>MRCSFFKDAGRPQLGAGRRRHSALCWMHCAAPPVLTRAPTPPSELRGLGPAPPNGRAGVVAYRYFPKALQLGDPGLCDRAGWPGNQCHQLSPGLWSSDSPGADDGFGEQQVVIMLALLTLELIQ</sequence>
<evidence type="ECO:0000313" key="1">
    <source>
        <dbReference type="EMBL" id="KAJ8792971.1"/>
    </source>
</evidence>
<accession>A0AB34HJK0</accession>
<dbReference type="Proteomes" id="UP001159641">
    <property type="component" value="Unassembled WGS sequence"/>
</dbReference>
<name>A0AB34HJK0_ESCRO</name>
<protein>
    <submittedName>
        <fullName evidence="1">Uncharacterized protein</fullName>
    </submittedName>
</protein>
<organism evidence="1 2">
    <name type="scientific">Eschrichtius robustus</name>
    <name type="common">California gray whale</name>
    <name type="synonym">Eschrichtius gibbosus</name>
    <dbReference type="NCBI Taxonomy" id="9764"/>
    <lineage>
        <taxon>Eukaryota</taxon>
        <taxon>Metazoa</taxon>
        <taxon>Chordata</taxon>
        <taxon>Craniata</taxon>
        <taxon>Vertebrata</taxon>
        <taxon>Euteleostomi</taxon>
        <taxon>Mammalia</taxon>
        <taxon>Eutheria</taxon>
        <taxon>Laurasiatheria</taxon>
        <taxon>Artiodactyla</taxon>
        <taxon>Whippomorpha</taxon>
        <taxon>Cetacea</taxon>
        <taxon>Mysticeti</taxon>
        <taxon>Eschrichtiidae</taxon>
        <taxon>Eschrichtius</taxon>
    </lineage>
</organism>
<dbReference type="AlphaFoldDB" id="A0AB34HJK0"/>
<gene>
    <name evidence="1" type="ORF">J1605_003939</name>
</gene>
<dbReference type="EMBL" id="JAIQCJ010001054">
    <property type="protein sequence ID" value="KAJ8792971.1"/>
    <property type="molecule type" value="Genomic_DNA"/>
</dbReference>
<keyword evidence="2" id="KW-1185">Reference proteome</keyword>
<proteinExistence type="predicted"/>